<dbReference type="Gene3D" id="2.160.20.110">
    <property type="match status" value="1"/>
</dbReference>
<evidence type="ECO:0000313" key="4">
    <source>
        <dbReference type="EMBL" id="TDQ70100.1"/>
    </source>
</evidence>
<dbReference type="Pfam" id="PF07581">
    <property type="entry name" value="Glug"/>
    <property type="match status" value="1"/>
</dbReference>
<keyword evidence="2" id="KW-0472">Membrane</keyword>
<comment type="caution">
    <text evidence="4">The sequence shown here is derived from an EMBL/GenBank/DDBJ whole genome shotgun (WGS) entry which is preliminary data.</text>
</comment>
<evidence type="ECO:0000256" key="2">
    <source>
        <dbReference type="SAM" id="Phobius"/>
    </source>
</evidence>
<feature type="transmembrane region" description="Helical" evidence="2">
    <location>
        <begin position="338"/>
        <end position="359"/>
    </location>
</feature>
<evidence type="ECO:0000256" key="1">
    <source>
        <dbReference type="SAM" id="MobiDB-lite"/>
    </source>
</evidence>
<sequence>MTILSSYTTGNIQLNDDAGNPLKAGGLVGYSGNGISPGSSLIISSFSAGHVDVVTTSNDDEYISAGGLAGEIYGTARIIDSYATGSVKTTYPDGSLMKTKVGGLVGSVESGIFINSMALNEFVNGSAEPDNGKIQTNRIAGYIGNDADDVDFLCDPDLCAGSCCTSSLDCECDETTDCCPGCWYPLYDDSLIMLNCFGWDLMKNGDVLFEENDYKNGKNITRRQVWNNYPNEPAPWTTWSHPKENIDTIETFSLFRTFAALDNWEQTSKRLNDFSLFKLPVPEFGQGTVEADARHLIPKDDGGNNGNGEGNATIGTGGTKYIGVEEPMGGFEEEPQKAAVSVILLFMIAVGTFCFVRGSDEMDSKDERR</sequence>
<keyword evidence="5" id="KW-1185">Reference proteome</keyword>
<dbReference type="EMBL" id="SNYS01000006">
    <property type="protein sequence ID" value="TDQ70100.1"/>
    <property type="molecule type" value="Genomic_DNA"/>
</dbReference>
<keyword evidence="2" id="KW-0812">Transmembrane</keyword>
<reference evidence="4 5" key="1">
    <citation type="submission" date="2019-03" db="EMBL/GenBank/DDBJ databases">
        <title>Genomic Encyclopedia of Type Strains, Phase IV (KMG-IV): sequencing the most valuable type-strain genomes for metagenomic binning, comparative biology and taxonomic classification.</title>
        <authorList>
            <person name="Goeker M."/>
        </authorList>
    </citation>
    <scope>NUCLEOTIDE SEQUENCE [LARGE SCALE GENOMIC DNA]</scope>
    <source>
        <strain evidence="4 5">DSM 13328</strain>
    </source>
</reference>
<dbReference type="AlphaFoldDB" id="A0A484F5F2"/>
<evidence type="ECO:0000259" key="3">
    <source>
        <dbReference type="Pfam" id="PF07581"/>
    </source>
</evidence>
<name>A0A484F5F2_9EURY</name>
<feature type="domain" description="GLUG" evidence="3">
    <location>
        <begin position="63"/>
        <end position="87"/>
    </location>
</feature>
<proteinExistence type="predicted"/>
<feature type="region of interest" description="Disordered" evidence="1">
    <location>
        <begin position="296"/>
        <end position="317"/>
    </location>
</feature>
<accession>A0A484F5F2</accession>
<feature type="compositionally biased region" description="Gly residues" evidence="1">
    <location>
        <begin position="303"/>
        <end position="317"/>
    </location>
</feature>
<dbReference type="Proteomes" id="UP000294855">
    <property type="component" value="Unassembled WGS sequence"/>
</dbReference>
<gene>
    <name evidence="4" type="ORF">C7391_0435</name>
</gene>
<evidence type="ECO:0000313" key="5">
    <source>
        <dbReference type="Proteomes" id="UP000294855"/>
    </source>
</evidence>
<protein>
    <submittedName>
        <fullName evidence="4">GLUG motif-containing protein</fullName>
    </submittedName>
</protein>
<organism evidence="4 5">
    <name type="scientific">Methanimicrococcus blatticola</name>
    <dbReference type="NCBI Taxonomy" id="91560"/>
    <lineage>
        <taxon>Archaea</taxon>
        <taxon>Methanobacteriati</taxon>
        <taxon>Methanobacteriota</taxon>
        <taxon>Stenosarchaea group</taxon>
        <taxon>Methanomicrobia</taxon>
        <taxon>Methanosarcinales</taxon>
        <taxon>Methanosarcinaceae</taxon>
        <taxon>Methanimicrococcus</taxon>
    </lineage>
</organism>
<keyword evidence="2" id="KW-1133">Transmembrane helix</keyword>
<dbReference type="InterPro" id="IPR011493">
    <property type="entry name" value="GLUG"/>
</dbReference>